<feature type="region of interest" description="Disordered" evidence="1">
    <location>
        <begin position="56"/>
        <end position="75"/>
    </location>
</feature>
<feature type="non-terminal residue" evidence="2">
    <location>
        <position position="75"/>
    </location>
</feature>
<name>A0A813FWU5_POLGL</name>
<accession>A0A813FWU5</accession>
<keyword evidence="3" id="KW-1185">Reference proteome</keyword>
<gene>
    <name evidence="2" type="ORF">PGLA1383_LOCUS34370</name>
</gene>
<evidence type="ECO:0000256" key="1">
    <source>
        <dbReference type="SAM" id="MobiDB-lite"/>
    </source>
</evidence>
<sequence length="75" mass="8553">WVPMAGGVHMTPRINFLEEHDDEEETLTVALELKTSKSTKTSRSRVKTVGHIKFAPPTASRQEDNGWQMRCKDLQ</sequence>
<comment type="caution">
    <text evidence="2">The sequence shown here is derived from an EMBL/GenBank/DDBJ whole genome shotgun (WGS) entry which is preliminary data.</text>
</comment>
<protein>
    <submittedName>
        <fullName evidence="2">Uncharacterized protein</fullName>
    </submittedName>
</protein>
<reference evidence="2" key="1">
    <citation type="submission" date="2021-02" db="EMBL/GenBank/DDBJ databases">
        <authorList>
            <person name="Dougan E. K."/>
            <person name="Rhodes N."/>
            <person name="Thang M."/>
            <person name="Chan C."/>
        </authorList>
    </citation>
    <scope>NUCLEOTIDE SEQUENCE</scope>
</reference>
<feature type="non-terminal residue" evidence="2">
    <location>
        <position position="1"/>
    </location>
</feature>
<proteinExistence type="predicted"/>
<dbReference type="Proteomes" id="UP000654075">
    <property type="component" value="Unassembled WGS sequence"/>
</dbReference>
<organism evidence="2 3">
    <name type="scientific">Polarella glacialis</name>
    <name type="common">Dinoflagellate</name>
    <dbReference type="NCBI Taxonomy" id="89957"/>
    <lineage>
        <taxon>Eukaryota</taxon>
        <taxon>Sar</taxon>
        <taxon>Alveolata</taxon>
        <taxon>Dinophyceae</taxon>
        <taxon>Suessiales</taxon>
        <taxon>Suessiaceae</taxon>
        <taxon>Polarella</taxon>
    </lineage>
</organism>
<dbReference type="EMBL" id="CAJNNV010025940">
    <property type="protein sequence ID" value="CAE8616701.1"/>
    <property type="molecule type" value="Genomic_DNA"/>
</dbReference>
<evidence type="ECO:0000313" key="3">
    <source>
        <dbReference type="Proteomes" id="UP000654075"/>
    </source>
</evidence>
<evidence type="ECO:0000313" key="2">
    <source>
        <dbReference type="EMBL" id="CAE8616701.1"/>
    </source>
</evidence>
<dbReference type="AlphaFoldDB" id="A0A813FWU5"/>